<dbReference type="InterPro" id="IPR016624">
    <property type="entry name" value="UCP014753"/>
</dbReference>
<feature type="transmembrane region" description="Helical" evidence="7">
    <location>
        <begin position="369"/>
        <end position="390"/>
    </location>
</feature>
<dbReference type="GO" id="GO:0022857">
    <property type="term" value="F:transmembrane transporter activity"/>
    <property type="evidence" value="ECO:0007669"/>
    <property type="project" value="InterPro"/>
</dbReference>
<feature type="transmembrane region" description="Helical" evidence="7">
    <location>
        <begin position="300"/>
        <end position="320"/>
    </location>
</feature>
<reference evidence="10" key="2">
    <citation type="submission" date="2020-08" db="EMBL/GenBank/DDBJ databases">
        <title>Draft Genome Sequence of Cumin Blight Pathogen Alternaria burnsii.</title>
        <authorList>
            <person name="Feng Z."/>
        </authorList>
    </citation>
    <scope>NUCLEOTIDE SEQUENCE</scope>
    <source>
        <strain evidence="10">CBS107.38</strain>
    </source>
</reference>
<dbReference type="GO" id="GO:0016020">
    <property type="term" value="C:membrane"/>
    <property type="evidence" value="ECO:0007669"/>
    <property type="project" value="UniProtKB-SubCell"/>
</dbReference>
<dbReference type="Pfam" id="PF10022">
    <property type="entry name" value="DUF2264"/>
    <property type="match status" value="1"/>
</dbReference>
<comment type="caution">
    <text evidence="10">The sequence shown here is derived from an EMBL/GenBank/DDBJ whole genome shotgun (WGS) entry which is preliminary data.</text>
</comment>
<protein>
    <submittedName>
        <fullName evidence="10">Mfs general substrate transporter</fullName>
    </submittedName>
</protein>
<keyword evidence="11" id="KW-1185">Reference proteome</keyword>
<keyword evidence="3 7" id="KW-0812">Transmembrane</keyword>
<feature type="transmembrane region" description="Helical" evidence="7">
    <location>
        <begin position="107"/>
        <end position="129"/>
    </location>
</feature>
<keyword evidence="2" id="KW-0813">Transport</keyword>
<comment type="similarity">
    <text evidence="6">Belongs to the major facilitator superfamily. Allantoate permease family.</text>
</comment>
<dbReference type="Pfam" id="PF07690">
    <property type="entry name" value="MFS_1"/>
    <property type="match status" value="1"/>
</dbReference>
<evidence type="ECO:0000313" key="10">
    <source>
        <dbReference type="EMBL" id="KAF7671876.1"/>
    </source>
</evidence>
<dbReference type="PANTHER" id="PTHR35339">
    <property type="entry name" value="LINALOOL DEHYDRATASE_ISOMERASE DOMAIN-CONTAINING PROTEIN"/>
    <property type="match status" value="1"/>
</dbReference>
<gene>
    <name evidence="10" type="ORF">GT037_010099</name>
</gene>
<dbReference type="Pfam" id="PF20938">
    <property type="entry name" value="DUF2264_C"/>
    <property type="match status" value="1"/>
</dbReference>
<reference evidence="10" key="1">
    <citation type="submission" date="2020-01" db="EMBL/GenBank/DDBJ databases">
        <authorList>
            <person name="Feng Z.H.Z."/>
        </authorList>
    </citation>
    <scope>NUCLEOTIDE SEQUENCE</scope>
    <source>
        <strain evidence="10">CBS107.38</strain>
    </source>
</reference>
<dbReference type="SUPFAM" id="SSF103473">
    <property type="entry name" value="MFS general substrate transporter"/>
    <property type="match status" value="1"/>
</dbReference>
<dbReference type="AlphaFoldDB" id="A0A8H7AYW6"/>
<dbReference type="InterPro" id="IPR049349">
    <property type="entry name" value="DUF2264_N"/>
</dbReference>
<feature type="transmembrane region" description="Helical" evidence="7">
    <location>
        <begin position="397"/>
        <end position="417"/>
    </location>
</feature>
<evidence type="ECO:0000256" key="3">
    <source>
        <dbReference type="ARBA" id="ARBA00022692"/>
    </source>
</evidence>
<feature type="domain" description="DUF2264" evidence="8">
    <location>
        <begin position="519"/>
        <end position="853"/>
    </location>
</feature>
<feature type="transmembrane region" description="Helical" evidence="7">
    <location>
        <begin position="233"/>
        <end position="253"/>
    </location>
</feature>
<dbReference type="InterPro" id="IPR049237">
    <property type="entry name" value="DUF2264_C"/>
</dbReference>
<dbReference type="InterPro" id="IPR036259">
    <property type="entry name" value="MFS_trans_sf"/>
</dbReference>
<accession>A0A8H7AYW6</accession>
<evidence type="ECO:0000256" key="7">
    <source>
        <dbReference type="SAM" id="Phobius"/>
    </source>
</evidence>
<sequence length="1186" mass="135383">MQPSQDDIKVMTPDGERNVVMVNGKEVVVSSATEKPNRSFWVAWMYIFDWYPSHYSPEEKRLVRKLDCVLLTLCCLCFYIKWLDQNALNTAYWSGMREELAIKGNEYSLFGTFYNIGYMIFEIPSMMIISRPKLARYYVPTMECAWSILTFTQSRLSSVPQIYGLRFLLGVLETPASTGSIYLLTSWYRADEVFKRAGVWYVSSNAGAMFSGYLQAAAHKNLDGIHGMSGWRWLFIIDGSISLPIGLAGFFLYPGLPTSPKVWWLTEDERKLAVARMQSQGTKQSGKIGKRMLKRVFTHWHFYVAVLTYVFFQCTSYVGGQMQAWLKKEADLNGTYTIEEINLIPTGVQGLAIVCGILITSLVMIYPMWIVFSVVTAILLFANVCLRVWYIPLGLHFTCYYLLGLTSCVTPILFPWVNMIMKDDNEARSFTTGAMMTIGWAFFSFYPITVFPILEAPQWTKGYTVNIVFIICYWILFMVGQYLWRREEKTKKFDINRQEDEDVLNKPEAVHIEVADDKTMKEGAGFSETAAQLEGFARPLWAVAILFQLKQQGNQSTSDPLEGALEPWVTGIRAGTDPQSPEYWGDLSDFDQRMVEMESIAFALLANPTVFSFDSEPTTQANLISWLRQINEHKMPETNWLWFRVLVNIALVKTLNVPLLEVQAHIDKSLEKLDTFDIGEGWSSDGLWCEQRKQADYYSGSFAIQFAQLLYIRFAPEYDPARTFKYIEQAREFGKEYWRYFDPQGAAIPFGRSLTYRFAFAAFWAAVVFAGVELPAPIEEMGSVKGLLLRHLRWWAKQPHIFNTDGTPNIGFAYPNMYLAEDYNSPQSVYWCLKSFLVLGLNDTDAFWQAEELGHPRIREEIMRLDNEVGDVKVLWPPRQILCNTQEHTFLLSSEQSTTKRFKAREAKYGKLAYSSAFGFSVPCGPSLEQVAPDSTLLVSLGLEEDDWKVRWSPYDVETGEVYMKECGETVPIMMSRWKPWIRLDVVIETLLMPPMRRWPGWSVRVHHVKCTTHLSMRERLQIVEGGFAASAQAADSVSIFEEPCAPLPTRAEHIEKTFGWWSNRDSAFILSESGASGIVNLTDPSLRDASANVLVSSRATVIRADPNTNLIAQRTLIPIVQHEVSAEGEHFQSDFVTGVFAIDAAANINWGTKSMRSESGIAHYAYKDETPKYFEAIKKEKDQIE</sequence>
<comment type="subcellular location">
    <subcellularLocation>
        <location evidence="1">Membrane</location>
        <topology evidence="1">Multi-pass membrane protein</topology>
    </subcellularLocation>
</comment>
<dbReference type="FunFam" id="1.20.1250.20:FF:000065">
    <property type="entry name" value="Putative MFS pantothenate transporter"/>
    <property type="match status" value="1"/>
</dbReference>
<dbReference type="RefSeq" id="XP_038782237.1">
    <property type="nucleotide sequence ID" value="XM_038935146.1"/>
</dbReference>
<keyword evidence="5 7" id="KW-0472">Membrane</keyword>
<dbReference type="PANTHER" id="PTHR35339:SF2">
    <property type="entry name" value="DUF2264 DOMAIN-CONTAINING PROTEIN-RELATED"/>
    <property type="match status" value="1"/>
</dbReference>
<feature type="transmembrane region" description="Helical" evidence="7">
    <location>
        <begin position="341"/>
        <end position="363"/>
    </location>
</feature>
<proteinExistence type="inferred from homology"/>
<evidence type="ECO:0000256" key="1">
    <source>
        <dbReference type="ARBA" id="ARBA00004141"/>
    </source>
</evidence>
<evidence type="ECO:0000256" key="5">
    <source>
        <dbReference type="ARBA" id="ARBA00023136"/>
    </source>
</evidence>
<keyword evidence="4 7" id="KW-1133">Transmembrane helix</keyword>
<evidence type="ECO:0000259" key="8">
    <source>
        <dbReference type="Pfam" id="PF10022"/>
    </source>
</evidence>
<evidence type="ECO:0000256" key="4">
    <source>
        <dbReference type="ARBA" id="ARBA00022989"/>
    </source>
</evidence>
<dbReference type="Gene3D" id="1.20.1250.20">
    <property type="entry name" value="MFS general substrate transporter like domains"/>
    <property type="match status" value="1"/>
</dbReference>
<name>A0A8H7AYW6_9PLEO</name>
<evidence type="ECO:0000256" key="6">
    <source>
        <dbReference type="ARBA" id="ARBA00037968"/>
    </source>
</evidence>
<dbReference type="EMBL" id="JAAABM010000019">
    <property type="protein sequence ID" value="KAF7671876.1"/>
    <property type="molecule type" value="Genomic_DNA"/>
</dbReference>
<evidence type="ECO:0000313" key="11">
    <source>
        <dbReference type="Proteomes" id="UP000596902"/>
    </source>
</evidence>
<evidence type="ECO:0000256" key="2">
    <source>
        <dbReference type="ARBA" id="ARBA00022448"/>
    </source>
</evidence>
<feature type="transmembrane region" description="Helical" evidence="7">
    <location>
        <begin position="429"/>
        <end position="451"/>
    </location>
</feature>
<feature type="transmembrane region" description="Helical" evidence="7">
    <location>
        <begin position="463"/>
        <end position="484"/>
    </location>
</feature>
<dbReference type="Proteomes" id="UP000596902">
    <property type="component" value="Unassembled WGS sequence"/>
</dbReference>
<organism evidence="10 11">
    <name type="scientific">Alternaria burnsii</name>
    <dbReference type="NCBI Taxonomy" id="1187904"/>
    <lineage>
        <taxon>Eukaryota</taxon>
        <taxon>Fungi</taxon>
        <taxon>Dikarya</taxon>
        <taxon>Ascomycota</taxon>
        <taxon>Pezizomycotina</taxon>
        <taxon>Dothideomycetes</taxon>
        <taxon>Pleosporomycetidae</taxon>
        <taxon>Pleosporales</taxon>
        <taxon>Pleosporineae</taxon>
        <taxon>Pleosporaceae</taxon>
        <taxon>Alternaria</taxon>
        <taxon>Alternaria sect. Alternaria</taxon>
    </lineage>
</organism>
<feature type="domain" description="DUF2264" evidence="9">
    <location>
        <begin position="872"/>
        <end position="1147"/>
    </location>
</feature>
<dbReference type="InterPro" id="IPR011701">
    <property type="entry name" value="MFS"/>
</dbReference>
<evidence type="ECO:0000259" key="9">
    <source>
        <dbReference type="Pfam" id="PF20938"/>
    </source>
</evidence>
<dbReference type="GeneID" id="62208324"/>